<dbReference type="Proteomes" id="UP001210211">
    <property type="component" value="Unassembled WGS sequence"/>
</dbReference>
<dbReference type="GO" id="GO:0016887">
    <property type="term" value="F:ATP hydrolysis activity"/>
    <property type="evidence" value="ECO:0007669"/>
    <property type="project" value="InterPro"/>
</dbReference>
<dbReference type="InterPro" id="IPR018368">
    <property type="entry name" value="ClpA/B_CS1"/>
</dbReference>
<evidence type="ECO:0000256" key="3">
    <source>
        <dbReference type="ARBA" id="ARBA00023186"/>
    </source>
</evidence>
<proteinExistence type="predicted"/>
<name>A0AAD5ZU00_9POAL</name>
<dbReference type="GO" id="GO:0034605">
    <property type="term" value="P:cellular response to heat"/>
    <property type="evidence" value="ECO:0007669"/>
    <property type="project" value="TreeGrafter"/>
</dbReference>
<dbReference type="CDD" id="cd00009">
    <property type="entry name" value="AAA"/>
    <property type="match status" value="1"/>
</dbReference>
<dbReference type="Pfam" id="PF00004">
    <property type="entry name" value="AAA"/>
    <property type="match status" value="1"/>
</dbReference>
<keyword evidence="2" id="KW-0067">ATP-binding</keyword>
<protein>
    <recommendedName>
        <fullName evidence="5">AAA+ ATPase domain-containing protein</fullName>
    </recommendedName>
</protein>
<dbReference type="PRINTS" id="PR00300">
    <property type="entry name" value="CLPPROTEASEA"/>
</dbReference>
<dbReference type="InterPro" id="IPR050130">
    <property type="entry name" value="ClpA_ClpB"/>
</dbReference>
<dbReference type="Pfam" id="PF07724">
    <property type="entry name" value="AAA_2"/>
    <property type="match status" value="1"/>
</dbReference>
<evidence type="ECO:0000259" key="5">
    <source>
        <dbReference type="SMART" id="SM00382"/>
    </source>
</evidence>
<dbReference type="InterPro" id="IPR003593">
    <property type="entry name" value="AAA+_ATPase"/>
</dbReference>
<dbReference type="PROSITE" id="PS00870">
    <property type="entry name" value="CLPAB_1"/>
    <property type="match status" value="1"/>
</dbReference>
<feature type="domain" description="AAA+ ATPase" evidence="5">
    <location>
        <begin position="420"/>
        <end position="530"/>
    </location>
</feature>
<dbReference type="InterPro" id="IPR001270">
    <property type="entry name" value="ClpA/B"/>
</dbReference>
<evidence type="ECO:0000313" key="6">
    <source>
        <dbReference type="EMBL" id="KAJ3704030.1"/>
    </source>
</evidence>
<dbReference type="PANTHER" id="PTHR11638:SF174">
    <property type="entry name" value="AAA+ ATPASE DOMAIN-CONTAINING PROTEIN"/>
    <property type="match status" value="1"/>
</dbReference>
<dbReference type="EMBL" id="JAMRDG010000001">
    <property type="protein sequence ID" value="KAJ3704030.1"/>
    <property type="molecule type" value="Genomic_DNA"/>
</dbReference>
<gene>
    <name evidence="6" type="ORF">LUZ61_007735</name>
</gene>
<dbReference type="GO" id="GO:0005737">
    <property type="term" value="C:cytoplasm"/>
    <property type="evidence" value="ECO:0007669"/>
    <property type="project" value="TreeGrafter"/>
</dbReference>
<evidence type="ECO:0000256" key="4">
    <source>
        <dbReference type="SAM" id="MobiDB-lite"/>
    </source>
</evidence>
<dbReference type="Gene3D" id="1.10.8.60">
    <property type="match status" value="1"/>
</dbReference>
<dbReference type="CDD" id="cd19499">
    <property type="entry name" value="RecA-like_ClpB_Hsp104-like"/>
    <property type="match status" value="1"/>
</dbReference>
<feature type="region of interest" description="Disordered" evidence="4">
    <location>
        <begin position="300"/>
        <end position="354"/>
    </location>
</feature>
<evidence type="ECO:0000256" key="2">
    <source>
        <dbReference type="ARBA" id="ARBA00022840"/>
    </source>
</evidence>
<evidence type="ECO:0000313" key="7">
    <source>
        <dbReference type="Proteomes" id="UP001210211"/>
    </source>
</evidence>
<keyword evidence="3" id="KW-0143">Chaperone</keyword>
<dbReference type="InterPro" id="IPR041546">
    <property type="entry name" value="ClpA/ClpB_AAA_lid"/>
</dbReference>
<keyword evidence="1" id="KW-0547">Nucleotide-binding</keyword>
<dbReference type="SMART" id="SM00382">
    <property type="entry name" value="AAA"/>
    <property type="match status" value="2"/>
</dbReference>
<feature type="domain" description="AAA+ ATPase" evidence="5">
    <location>
        <begin position="74"/>
        <end position="221"/>
    </location>
</feature>
<evidence type="ECO:0000256" key="1">
    <source>
        <dbReference type="ARBA" id="ARBA00022741"/>
    </source>
</evidence>
<keyword evidence="7" id="KW-1185">Reference proteome</keyword>
<accession>A0AAD5ZU00</accession>
<reference evidence="6 7" key="1">
    <citation type="journal article" date="2022" name="Cell">
        <title>Repeat-based holocentromeres influence genome architecture and karyotype evolution.</title>
        <authorList>
            <person name="Hofstatter P.G."/>
            <person name="Thangavel G."/>
            <person name="Lux T."/>
            <person name="Neumann P."/>
            <person name="Vondrak T."/>
            <person name="Novak P."/>
            <person name="Zhang M."/>
            <person name="Costa L."/>
            <person name="Castellani M."/>
            <person name="Scott A."/>
            <person name="Toegelov H."/>
            <person name="Fuchs J."/>
            <person name="Mata-Sucre Y."/>
            <person name="Dias Y."/>
            <person name="Vanzela A.L.L."/>
            <person name="Huettel B."/>
            <person name="Almeida C.C.S."/>
            <person name="Simkova H."/>
            <person name="Souza G."/>
            <person name="Pedrosa-Harand A."/>
            <person name="Macas J."/>
            <person name="Mayer K.F.X."/>
            <person name="Houben A."/>
            <person name="Marques A."/>
        </authorList>
    </citation>
    <scope>NUCLEOTIDE SEQUENCE [LARGE SCALE GENOMIC DNA]</scope>
    <source>
        <strain evidence="6">RhyTen1mFocal</strain>
    </source>
</reference>
<dbReference type="InterPro" id="IPR003959">
    <property type="entry name" value="ATPase_AAA_core"/>
</dbReference>
<dbReference type="Pfam" id="PF17871">
    <property type="entry name" value="AAA_lid_9"/>
    <property type="match status" value="1"/>
</dbReference>
<dbReference type="InterPro" id="IPR027417">
    <property type="entry name" value="P-loop_NTPase"/>
</dbReference>
<dbReference type="AlphaFoldDB" id="A0AAD5ZU00"/>
<dbReference type="Gene3D" id="3.40.50.300">
    <property type="entry name" value="P-loop containing nucleotide triphosphate hydrolases"/>
    <property type="match status" value="2"/>
</dbReference>
<dbReference type="GO" id="GO:0005524">
    <property type="term" value="F:ATP binding"/>
    <property type="evidence" value="ECO:0007669"/>
    <property type="project" value="UniProtKB-KW"/>
</dbReference>
<comment type="caution">
    <text evidence="6">The sequence shown here is derived from an EMBL/GenBank/DDBJ whole genome shotgun (WGS) entry which is preliminary data.</text>
</comment>
<dbReference type="SUPFAM" id="SSF52540">
    <property type="entry name" value="P-loop containing nucleoside triphosphate hydrolases"/>
    <property type="match status" value="2"/>
</dbReference>
<organism evidence="6 7">
    <name type="scientific">Rhynchospora tenuis</name>
    <dbReference type="NCBI Taxonomy" id="198213"/>
    <lineage>
        <taxon>Eukaryota</taxon>
        <taxon>Viridiplantae</taxon>
        <taxon>Streptophyta</taxon>
        <taxon>Embryophyta</taxon>
        <taxon>Tracheophyta</taxon>
        <taxon>Spermatophyta</taxon>
        <taxon>Magnoliopsida</taxon>
        <taxon>Liliopsida</taxon>
        <taxon>Poales</taxon>
        <taxon>Cyperaceae</taxon>
        <taxon>Cyperoideae</taxon>
        <taxon>Rhynchosporeae</taxon>
        <taxon>Rhynchospora</taxon>
    </lineage>
</organism>
<sequence length="684" mass="75880">MLVNFDLNFCISCKRNVKHDQYYCCNAAKTMETIGWSVLETYGRDLTKEAIHREPIFGRDKEIDHLARCLQKRDKSSAILMGDPGVGKTAIVEGLAQKIVSKTAPAALLDCRIISIDMGGMLSNTAYRGTFEKKFERLIEELTESKGRIILFIDEIHMVVGAGRIEGNHIDAANIFKPSLARGDFRCVGATTVEEYTRYVLEDSAFARRFEVIKVEEPTVTEAITMMTCVAASFEKYYGVSIDIQAVSAAVHMSVRYLPHLRLPDKAKDVLENACLISGAQPKVEAPKVEKAAGRKIPLLGWPKKKSGKQIPDKKDGREVEEEQNQQKSEENLSSSQLVKEEQNASSSKDPEPIVSIENVGKAISDMIGFSIFLGVSEKEELVKLEERICEQVVGQHHVIQPIVTSILKARAGLSDQTKPVGCFLLIGRSAVGKTELAKTLAREIFHDEKNLITMNMADYSDKSGVSRLLGSPGHAGTLTEMVRQRPFSVLHFDKIENSSKIVLNVLIGMINSGTLTDGGGRRINISNMLILMSSNIDIEIDTEIDIVPTNTEEGNERGEKKASNLSIEDQVKDRFGNDLVETVELLLFNKLSYEDMKKILEKKIFALSELIGIRGITLEVDPSVPDHILSHFLDMVDFGAVEKWLNGEFKVELLKKMMSTASPNPSKIIIKVSNGNLEYSSVV</sequence>
<dbReference type="PANTHER" id="PTHR11638">
    <property type="entry name" value="ATP-DEPENDENT CLP PROTEASE"/>
    <property type="match status" value="1"/>
</dbReference>